<gene>
    <name evidence="1" type="ORF">HNR06_002600</name>
</gene>
<sequence length="42" mass="4727">MEKQGRDPRFRPAANGVSRASFTLIFQRKAHGKVLPPDMSDN</sequence>
<organism evidence="1 2">
    <name type="scientific">Nocardiopsis sinuspersici</name>
    <dbReference type="NCBI Taxonomy" id="501010"/>
    <lineage>
        <taxon>Bacteria</taxon>
        <taxon>Bacillati</taxon>
        <taxon>Actinomycetota</taxon>
        <taxon>Actinomycetes</taxon>
        <taxon>Streptosporangiales</taxon>
        <taxon>Nocardiopsidaceae</taxon>
        <taxon>Nocardiopsis</taxon>
    </lineage>
</organism>
<protein>
    <submittedName>
        <fullName evidence="1">Uncharacterized protein</fullName>
    </submittedName>
</protein>
<reference evidence="1 2" key="1">
    <citation type="submission" date="2020-07" db="EMBL/GenBank/DDBJ databases">
        <title>Sequencing the genomes of 1000 actinobacteria strains.</title>
        <authorList>
            <person name="Klenk H.-P."/>
        </authorList>
    </citation>
    <scope>NUCLEOTIDE SEQUENCE [LARGE SCALE GENOMIC DNA]</scope>
    <source>
        <strain evidence="1 2">DSM 45278</strain>
    </source>
</reference>
<accession>A0A7Z0BJD9</accession>
<comment type="caution">
    <text evidence="1">The sequence shown here is derived from an EMBL/GenBank/DDBJ whole genome shotgun (WGS) entry which is preliminary data.</text>
</comment>
<dbReference type="AlphaFoldDB" id="A0A7Z0BJD9"/>
<dbReference type="Proteomes" id="UP000584931">
    <property type="component" value="Unassembled WGS sequence"/>
</dbReference>
<name>A0A7Z0BJD9_9ACTN</name>
<evidence type="ECO:0000313" key="2">
    <source>
        <dbReference type="Proteomes" id="UP000584931"/>
    </source>
</evidence>
<evidence type="ECO:0000313" key="1">
    <source>
        <dbReference type="EMBL" id="NYH53011.1"/>
    </source>
</evidence>
<proteinExistence type="predicted"/>
<dbReference type="EMBL" id="JACCHL010000001">
    <property type="protein sequence ID" value="NYH53011.1"/>
    <property type="molecule type" value="Genomic_DNA"/>
</dbReference>